<proteinExistence type="predicted"/>
<name>A0ABZ2TNX6_9BACT</name>
<dbReference type="Proteomes" id="UP001622612">
    <property type="component" value="Chromosome"/>
</dbReference>
<protein>
    <submittedName>
        <fullName evidence="1">Uncharacterized protein</fullName>
    </submittedName>
</protein>
<reference evidence="1" key="1">
    <citation type="submission" date="2021-11" db="EMBL/GenBank/DDBJ databases">
        <title>The first genome sequence of unculturable Mycoplasma faucium obtained by de novo assembly of metagenomic reads.</title>
        <authorList>
            <person name="Sabat A.J."/>
            <person name="Bathoorn E."/>
            <person name="Akkerboom V."/>
            <person name="Friedrich A.W."/>
        </authorList>
    </citation>
    <scope>NUCLEOTIDE SEQUENCE [LARGE SCALE GENOMIC DNA]</scope>
    <source>
        <strain evidence="1">UMCG-MFM1</strain>
    </source>
</reference>
<evidence type="ECO:0000313" key="2">
    <source>
        <dbReference type="Proteomes" id="UP001622612"/>
    </source>
</evidence>
<dbReference type="RefSeq" id="WP_405312040.1">
    <property type="nucleotide sequence ID" value="NZ_CP088155.1"/>
</dbReference>
<dbReference type="EMBL" id="CP088155">
    <property type="protein sequence ID" value="WYM97533.1"/>
    <property type="molecule type" value="Genomic_DNA"/>
</dbReference>
<evidence type="ECO:0000313" key="1">
    <source>
        <dbReference type="EMBL" id="WYM97533.1"/>
    </source>
</evidence>
<gene>
    <name evidence="1" type="ORF">LQ356_01360</name>
</gene>
<keyword evidence="2" id="KW-1185">Reference proteome</keyword>
<accession>A0ABZ2TNX6</accession>
<organism evidence="1 2">
    <name type="scientific">Metamycoplasma faucium</name>
    <dbReference type="NCBI Taxonomy" id="56142"/>
    <lineage>
        <taxon>Bacteria</taxon>
        <taxon>Bacillati</taxon>
        <taxon>Mycoplasmatota</taxon>
        <taxon>Mycoplasmoidales</taxon>
        <taxon>Metamycoplasmataceae</taxon>
        <taxon>Metamycoplasma</taxon>
    </lineage>
</organism>
<sequence length="72" mass="8494">MKNLNKCLYRLRGFGINKKNSVSCGTYPTYFQALQISKELILNKKYEKIRIERITLLKNVTINTLEEKKINN</sequence>